<comment type="caution">
    <text evidence="1">The sequence shown here is derived from an EMBL/GenBank/DDBJ whole genome shotgun (WGS) entry which is preliminary data.</text>
</comment>
<protein>
    <submittedName>
        <fullName evidence="1">Uncharacterized protein</fullName>
    </submittedName>
</protein>
<reference evidence="2" key="1">
    <citation type="journal article" date="2023" name="Nat. Plants">
        <title>Single-cell RNA sequencing provides a high-resolution roadmap for understanding the multicellular compartmentation of specialized metabolism.</title>
        <authorList>
            <person name="Sun S."/>
            <person name="Shen X."/>
            <person name="Li Y."/>
            <person name="Li Y."/>
            <person name="Wang S."/>
            <person name="Li R."/>
            <person name="Zhang H."/>
            <person name="Shen G."/>
            <person name="Guo B."/>
            <person name="Wei J."/>
            <person name="Xu J."/>
            <person name="St-Pierre B."/>
            <person name="Chen S."/>
            <person name="Sun C."/>
        </authorList>
    </citation>
    <scope>NUCLEOTIDE SEQUENCE [LARGE SCALE GENOMIC DNA]</scope>
</reference>
<proteinExistence type="predicted"/>
<keyword evidence="2" id="KW-1185">Reference proteome</keyword>
<evidence type="ECO:0000313" key="1">
    <source>
        <dbReference type="EMBL" id="KAI5664740.1"/>
    </source>
</evidence>
<dbReference type="EMBL" id="CM044705">
    <property type="protein sequence ID" value="KAI5664740.1"/>
    <property type="molecule type" value="Genomic_DNA"/>
</dbReference>
<evidence type="ECO:0000313" key="2">
    <source>
        <dbReference type="Proteomes" id="UP001060085"/>
    </source>
</evidence>
<gene>
    <name evidence="1" type="ORF">M9H77_24063</name>
</gene>
<organism evidence="1 2">
    <name type="scientific">Catharanthus roseus</name>
    <name type="common">Madagascar periwinkle</name>
    <name type="synonym">Vinca rosea</name>
    <dbReference type="NCBI Taxonomy" id="4058"/>
    <lineage>
        <taxon>Eukaryota</taxon>
        <taxon>Viridiplantae</taxon>
        <taxon>Streptophyta</taxon>
        <taxon>Embryophyta</taxon>
        <taxon>Tracheophyta</taxon>
        <taxon>Spermatophyta</taxon>
        <taxon>Magnoliopsida</taxon>
        <taxon>eudicotyledons</taxon>
        <taxon>Gunneridae</taxon>
        <taxon>Pentapetalae</taxon>
        <taxon>asterids</taxon>
        <taxon>lamiids</taxon>
        <taxon>Gentianales</taxon>
        <taxon>Apocynaceae</taxon>
        <taxon>Rauvolfioideae</taxon>
        <taxon>Vinceae</taxon>
        <taxon>Catharanthinae</taxon>
        <taxon>Catharanthus</taxon>
    </lineage>
</organism>
<accession>A0ACC0AWK5</accession>
<dbReference type="Proteomes" id="UP001060085">
    <property type="component" value="Linkage Group LG05"/>
</dbReference>
<sequence>MGNCIVLQKNVIKIIKPDGETLEYKAPIKVRQVLSEFAGHAISDKLPVIRHLHPEADMIGGREYYLLPPAPVVPPQTGKSKITFPKPDEAAAQETGVVRIKLVISKQELKAMLQKGGVTVSNMIPELQNEEITNGVDSFRADDKMTSTGWKPMLESIPEGN</sequence>
<name>A0ACC0AWK5_CATRO</name>